<keyword evidence="2" id="KW-1185">Reference proteome</keyword>
<evidence type="ECO:0000313" key="1">
    <source>
        <dbReference type="EMBL" id="SIT58072.1"/>
    </source>
</evidence>
<gene>
    <name evidence="1" type="ORF">BQ8794_50174</name>
</gene>
<organism evidence="1 2">
    <name type="scientific">Mesorhizobium prunaredense</name>
    <dbReference type="NCBI Taxonomy" id="1631249"/>
    <lineage>
        <taxon>Bacteria</taxon>
        <taxon>Pseudomonadati</taxon>
        <taxon>Pseudomonadota</taxon>
        <taxon>Alphaproteobacteria</taxon>
        <taxon>Hyphomicrobiales</taxon>
        <taxon>Phyllobacteriaceae</taxon>
        <taxon>Mesorhizobium</taxon>
    </lineage>
</organism>
<dbReference type="Proteomes" id="UP000188388">
    <property type="component" value="Unassembled WGS sequence"/>
</dbReference>
<name>A0A1R3VDS1_9HYPH</name>
<dbReference type="STRING" id="1631249.BQ8794_50174"/>
<dbReference type="EMBL" id="FTPD01000045">
    <property type="protein sequence ID" value="SIT58072.1"/>
    <property type="molecule type" value="Genomic_DNA"/>
</dbReference>
<reference evidence="2" key="1">
    <citation type="submission" date="2017-01" db="EMBL/GenBank/DDBJ databases">
        <authorList>
            <person name="Brunel B."/>
        </authorList>
    </citation>
    <scope>NUCLEOTIDE SEQUENCE [LARGE SCALE GENOMIC DNA]</scope>
</reference>
<protein>
    <submittedName>
        <fullName evidence="1">Uncharacterized protein</fullName>
    </submittedName>
</protein>
<dbReference type="AlphaFoldDB" id="A0A1R3VDS1"/>
<proteinExistence type="predicted"/>
<evidence type="ECO:0000313" key="2">
    <source>
        <dbReference type="Proteomes" id="UP000188388"/>
    </source>
</evidence>
<sequence>MVLSVVVGRTMELAHSGRASIVSQPSNSAPQFRGPVPCCSLDRGLVATARSRDADD</sequence>
<accession>A0A1R3VDS1</accession>